<dbReference type="InterPro" id="IPR029151">
    <property type="entry name" value="Sensor-like_sf"/>
</dbReference>
<dbReference type="Proteomes" id="UP000198972">
    <property type="component" value="Unassembled WGS sequence"/>
</dbReference>
<dbReference type="PANTHER" id="PTHR32089:SF112">
    <property type="entry name" value="LYSOZYME-LIKE PROTEIN-RELATED"/>
    <property type="match status" value="1"/>
</dbReference>
<accession>A0A1G7J3L5</accession>
<dbReference type="GO" id="GO:0016020">
    <property type="term" value="C:membrane"/>
    <property type="evidence" value="ECO:0007669"/>
    <property type="project" value="InterPro"/>
</dbReference>
<dbReference type="SMART" id="SM00283">
    <property type="entry name" value="MA"/>
    <property type="match status" value="1"/>
</dbReference>
<dbReference type="EMBL" id="FNBG01000007">
    <property type="protein sequence ID" value="SDF19577.1"/>
    <property type="molecule type" value="Genomic_DNA"/>
</dbReference>
<organism evidence="4 5">
    <name type="scientific">Fontibacillus panacisegetis</name>
    <dbReference type="NCBI Taxonomy" id="670482"/>
    <lineage>
        <taxon>Bacteria</taxon>
        <taxon>Bacillati</taxon>
        <taxon>Bacillota</taxon>
        <taxon>Bacilli</taxon>
        <taxon>Bacillales</taxon>
        <taxon>Paenibacillaceae</taxon>
        <taxon>Fontibacillus</taxon>
    </lineage>
</organism>
<keyword evidence="1 2" id="KW-0807">Transducer</keyword>
<dbReference type="RefSeq" id="WP_091228257.1">
    <property type="nucleotide sequence ID" value="NZ_FNBG01000007.1"/>
</dbReference>
<dbReference type="SUPFAM" id="SSF103190">
    <property type="entry name" value="Sensory domain-like"/>
    <property type="match status" value="1"/>
</dbReference>
<dbReference type="SUPFAM" id="SSF58104">
    <property type="entry name" value="Methyl-accepting chemotaxis protein (MCP) signaling domain"/>
    <property type="match status" value="1"/>
</dbReference>
<dbReference type="STRING" id="670482.SAMN04488542_10712"/>
<evidence type="ECO:0000259" key="3">
    <source>
        <dbReference type="PROSITE" id="PS50111"/>
    </source>
</evidence>
<dbReference type="InterPro" id="IPR004089">
    <property type="entry name" value="MCPsignal_dom"/>
</dbReference>
<gene>
    <name evidence="4" type="ORF">SAMN04488542_10712</name>
</gene>
<name>A0A1G7J3L5_9BACL</name>
<evidence type="ECO:0000256" key="2">
    <source>
        <dbReference type="PROSITE-ProRule" id="PRU00284"/>
    </source>
</evidence>
<protein>
    <submittedName>
        <fullName evidence="4">Methyl-accepting chemotaxis protein (MCP) signalling domain-containing protein</fullName>
    </submittedName>
</protein>
<dbReference type="PROSITE" id="PS50111">
    <property type="entry name" value="CHEMOTAXIS_TRANSDUC_2"/>
    <property type="match status" value="1"/>
</dbReference>
<feature type="domain" description="Methyl-accepting transducer" evidence="3">
    <location>
        <begin position="154"/>
        <end position="279"/>
    </location>
</feature>
<evidence type="ECO:0000313" key="5">
    <source>
        <dbReference type="Proteomes" id="UP000198972"/>
    </source>
</evidence>
<evidence type="ECO:0000256" key="1">
    <source>
        <dbReference type="ARBA" id="ARBA00023224"/>
    </source>
</evidence>
<reference evidence="4 5" key="1">
    <citation type="submission" date="2016-10" db="EMBL/GenBank/DDBJ databases">
        <authorList>
            <person name="de Groot N.N."/>
        </authorList>
    </citation>
    <scope>NUCLEOTIDE SEQUENCE [LARGE SCALE GENOMIC DNA]</scope>
    <source>
        <strain evidence="4 5">DSM 28129</strain>
    </source>
</reference>
<proteinExistence type="predicted"/>
<dbReference type="Pfam" id="PF00015">
    <property type="entry name" value="MCPsignal"/>
    <property type="match status" value="1"/>
</dbReference>
<dbReference type="GO" id="GO:0007165">
    <property type="term" value="P:signal transduction"/>
    <property type="evidence" value="ECO:0007669"/>
    <property type="project" value="UniProtKB-KW"/>
</dbReference>
<dbReference type="OrthoDB" id="9807021at2"/>
<dbReference type="Gene3D" id="1.10.287.950">
    <property type="entry name" value="Methyl-accepting chemotaxis protein"/>
    <property type="match status" value="1"/>
</dbReference>
<keyword evidence="5" id="KW-1185">Reference proteome</keyword>
<evidence type="ECO:0000313" key="4">
    <source>
        <dbReference type="EMBL" id="SDF19577.1"/>
    </source>
</evidence>
<dbReference type="PANTHER" id="PTHR32089">
    <property type="entry name" value="METHYL-ACCEPTING CHEMOTAXIS PROTEIN MCPB"/>
    <property type="match status" value="1"/>
</dbReference>
<dbReference type="AlphaFoldDB" id="A0A1G7J3L5"/>
<sequence length="279" mass="30499">MNKLEALIEAVPYMKKMNKDDIMIGITDREKFLFYAPSSDIDFGIKPGDRISLEDQNFIDALNGKFAINSVPPELYGFAISAYVIPVTDDDGTVIGTLAVAHSIENEEIFKAKAITLNEITNKLLEMVQTVAAHSEELSATSEHVLTNTKLAVDNSKNMNETIGFISEISNQTNLLGLNAAIEAARVGEAGAGFGIVAKEVRKLSVDTKNAAVHISQTLNAVQSSIHQLETDFSQIAASSQEQAVLVTEFMTIIEQLNESNNEIKVFVEKLLNHSNLNR</sequence>